<dbReference type="EMBL" id="RHHT01000015">
    <property type="protein sequence ID" value="RNB80767.1"/>
    <property type="molecule type" value="Genomic_DNA"/>
</dbReference>
<protein>
    <submittedName>
        <fullName evidence="2">Uncharacterized protein</fullName>
    </submittedName>
</protein>
<accession>A0A3M8D001</accession>
<reference evidence="2 3" key="1">
    <citation type="submission" date="2018-10" db="EMBL/GenBank/DDBJ databases">
        <title>Phylogenomics of Brevibacillus.</title>
        <authorList>
            <person name="Dunlap C."/>
        </authorList>
    </citation>
    <scope>NUCLEOTIDE SEQUENCE [LARGE SCALE GENOMIC DNA]</scope>
    <source>
        <strain evidence="2 3">JCM 15085</strain>
    </source>
</reference>
<keyword evidence="1" id="KW-1133">Transmembrane helix</keyword>
<proteinExistence type="predicted"/>
<sequence>MSRVPPIMIFFLNFVTGIPAVFVCIFSGLLIFGFGPITLSHVKEPPMLPYETPSQPIESQLMGILIVILYCCFIILGNKWLLSDSPYTFEYRLIAYLGLFIGIFVGFSLVG</sequence>
<comment type="caution">
    <text evidence="2">The sequence shown here is derived from an EMBL/GenBank/DDBJ whole genome shotgun (WGS) entry which is preliminary data.</text>
</comment>
<evidence type="ECO:0000256" key="1">
    <source>
        <dbReference type="SAM" id="Phobius"/>
    </source>
</evidence>
<dbReference type="AlphaFoldDB" id="A0A3M8D001"/>
<feature type="transmembrane region" description="Helical" evidence="1">
    <location>
        <begin position="7"/>
        <end position="39"/>
    </location>
</feature>
<keyword evidence="1" id="KW-0812">Transmembrane</keyword>
<gene>
    <name evidence="2" type="ORF">EDM58_07940</name>
</gene>
<feature type="transmembrane region" description="Helical" evidence="1">
    <location>
        <begin position="59"/>
        <end position="81"/>
    </location>
</feature>
<keyword evidence="1" id="KW-0472">Membrane</keyword>
<feature type="transmembrane region" description="Helical" evidence="1">
    <location>
        <begin position="93"/>
        <end position="110"/>
    </location>
</feature>
<name>A0A3M8D001_9BACL</name>
<evidence type="ECO:0000313" key="3">
    <source>
        <dbReference type="Proteomes" id="UP000281915"/>
    </source>
</evidence>
<dbReference type="Proteomes" id="UP000281915">
    <property type="component" value="Unassembled WGS sequence"/>
</dbReference>
<organism evidence="2 3">
    <name type="scientific">Brevibacillus panacihumi</name>
    <dbReference type="NCBI Taxonomy" id="497735"/>
    <lineage>
        <taxon>Bacteria</taxon>
        <taxon>Bacillati</taxon>
        <taxon>Bacillota</taxon>
        <taxon>Bacilli</taxon>
        <taxon>Bacillales</taxon>
        <taxon>Paenibacillaceae</taxon>
        <taxon>Brevibacillus</taxon>
    </lineage>
</organism>
<evidence type="ECO:0000313" key="2">
    <source>
        <dbReference type="EMBL" id="RNB80767.1"/>
    </source>
</evidence>